<dbReference type="SUPFAM" id="SSF53474">
    <property type="entry name" value="alpha/beta-Hydrolases"/>
    <property type="match status" value="1"/>
</dbReference>
<sequence length="82" mass="9018">FDCPVLIVTGEDALQYWIAAGHLGPQGSEALYAAELQRRQGLFADARHVVIPQAGHMLHYDQPDQLNVTLRAFVDSLSTQDA</sequence>
<keyword evidence="1" id="KW-0378">Hydrolase</keyword>
<dbReference type="InterPro" id="IPR029058">
    <property type="entry name" value="AB_hydrolase_fold"/>
</dbReference>
<organism evidence="1 2">
    <name type="scientific">SAR86 cluster bacterium</name>
    <dbReference type="NCBI Taxonomy" id="2030880"/>
    <lineage>
        <taxon>Bacteria</taxon>
        <taxon>Pseudomonadati</taxon>
        <taxon>Pseudomonadota</taxon>
        <taxon>Gammaproteobacteria</taxon>
        <taxon>SAR86 cluster</taxon>
    </lineage>
</organism>
<feature type="non-terminal residue" evidence="1">
    <location>
        <position position="1"/>
    </location>
</feature>
<protein>
    <submittedName>
        <fullName evidence="1">Alpha/beta hydrolase</fullName>
    </submittedName>
</protein>
<dbReference type="EMBL" id="JABMOJ010000567">
    <property type="protein sequence ID" value="NQV66721.1"/>
    <property type="molecule type" value="Genomic_DNA"/>
</dbReference>
<reference evidence="1" key="1">
    <citation type="submission" date="2020-05" db="EMBL/GenBank/DDBJ databases">
        <title>Sulfur intermediates as new biogeochemical hubs in an aquatic model microbial ecosystem.</title>
        <authorList>
            <person name="Vigneron A."/>
        </authorList>
    </citation>
    <scope>NUCLEOTIDE SEQUENCE</scope>
    <source>
        <strain evidence="1">Bin.250</strain>
    </source>
</reference>
<evidence type="ECO:0000313" key="1">
    <source>
        <dbReference type="EMBL" id="NQV66721.1"/>
    </source>
</evidence>
<evidence type="ECO:0000313" key="2">
    <source>
        <dbReference type="Proteomes" id="UP000754644"/>
    </source>
</evidence>
<dbReference type="GO" id="GO:0016787">
    <property type="term" value="F:hydrolase activity"/>
    <property type="evidence" value="ECO:0007669"/>
    <property type="project" value="UniProtKB-KW"/>
</dbReference>
<comment type="caution">
    <text evidence="1">The sequence shown here is derived from an EMBL/GenBank/DDBJ whole genome shotgun (WGS) entry which is preliminary data.</text>
</comment>
<dbReference type="Gene3D" id="3.40.50.1820">
    <property type="entry name" value="alpha/beta hydrolase"/>
    <property type="match status" value="1"/>
</dbReference>
<gene>
    <name evidence="1" type="ORF">HQ497_15285</name>
</gene>
<proteinExistence type="predicted"/>
<dbReference type="Proteomes" id="UP000754644">
    <property type="component" value="Unassembled WGS sequence"/>
</dbReference>
<accession>A0A973ABG1</accession>
<dbReference type="AlphaFoldDB" id="A0A973ABG1"/>
<name>A0A973ABG1_9GAMM</name>